<protein>
    <submittedName>
        <fullName evidence="2">Uncharacterized protein</fullName>
    </submittedName>
</protein>
<evidence type="ECO:0000313" key="3">
    <source>
        <dbReference type="Proteomes" id="UP000324222"/>
    </source>
</evidence>
<dbReference type="Proteomes" id="UP000324222">
    <property type="component" value="Unassembled WGS sequence"/>
</dbReference>
<reference evidence="2 3" key="1">
    <citation type="submission" date="2019-05" db="EMBL/GenBank/DDBJ databases">
        <title>Another draft genome of Portunus trituberculatus and its Hox gene families provides insights of decapod evolution.</title>
        <authorList>
            <person name="Jeong J.-H."/>
            <person name="Song I."/>
            <person name="Kim S."/>
            <person name="Choi T."/>
            <person name="Kim D."/>
            <person name="Ryu S."/>
            <person name="Kim W."/>
        </authorList>
    </citation>
    <scope>NUCLEOTIDE SEQUENCE [LARGE SCALE GENOMIC DNA]</scope>
    <source>
        <tissue evidence="2">Muscle</tissue>
    </source>
</reference>
<gene>
    <name evidence="2" type="ORF">E2C01_095182</name>
</gene>
<name>A0A5B7K3J0_PORTR</name>
<sequence>MSHGRVMSAEVPPRHPVAPLTHFPAHHPLVTSRTHAKSLHISQCSPLRGECAGQGVVDEVEAPQPSQHKILACLYS</sequence>
<keyword evidence="3" id="KW-1185">Reference proteome</keyword>
<dbReference type="AlphaFoldDB" id="A0A5B7K3J0"/>
<comment type="caution">
    <text evidence="2">The sequence shown here is derived from an EMBL/GenBank/DDBJ whole genome shotgun (WGS) entry which is preliminary data.</text>
</comment>
<feature type="region of interest" description="Disordered" evidence="1">
    <location>
        <begin position="1"/>
        <end position="20"/>
    </location>
</feature>
<evidence type="ECO:0000256" key="1">
    <source>
        <dbReference type="SAM" id="MobiDB-lite"/>
    </source>
</evidence>
<evidence type="ECO:0000313" key="2">
    <source>
        <dbReference type="EMBL" id="MPC99748.1"/>
    </source>
</evidence>
<proteinExistence type="predicted"/>
<accession>A0A5B7K3J0</accession>
<organism evidence="2 3">
    <name type="scientific">Portunus trituberculatus</name>
    <name type="common">Swimming crab</name>
    <name type="synonym">Neptunus trituberculatus</name>
    <dbReference type="NCBI Taxonomy" id="210409"/>
    <lineage>
        <taxon>Eukaryota</taxon>
        <taxon>Metazoa</taxon>
        <taxon>Ecdysozoa</taxon>
        <taxon>Arthropoda</taxon>
        <taxon>Crustacea</taxon>
        <taxon>Multicrustacea</taxon>
        <taxon>Malacostraca</taxon>
        <taxon>Eumalacostraca</taxon>
        <taxon>Eucarida</taxon>
        <taxon>Decapoda</taxon>
        <taxon>Pleocyemata</taxon>
        <taxon>Brachyura</taxon>
        <taxon>Eubrachyura</taxon>
        <taxon>Portunoidea</taxon>
        <taxon>Portunidae</taxon>
        <taxon>Portuninae</taxon>
        <taxon>Portunus</taxon>
    </lineage>
</organism>
<dbReference type="EMBL" id="VSRR010119657">
    <property type="protein sequence ID" value="MPC99748.1"/>
    <property type="molecule type" value="Genomic_DNA"/>
</dbReference>